<dbReference type="Proteomes" id="UP000887540">
    <property type="component" value="Unplaced"/>
</dbReference>
<evidence type="ECO:0000256" key="1">
    <source>
        <dbReference type="ARBA" id="ARBA00004477"/>
    </source>
</evidence>
<dbReference type="Pfam" id="PF04506">
    <property type="entry name" value="Rft-1"/>
    <property type="match status" value="1"/>
</dbReference>
<evidence type="ECO:0000256" key="8">
    <source>
        <dbReference type="ARBA" id="ARBA00045912"/>
    </source>
</evidence>
<dbReference type="PANTHER" id="PTHR13117:SF5">
    <property type="entry name" value="PROTEIN RFT1 HOMOLOG"/>
    <property type="match status" value="1"/>
</dbReference>
<evidence type="ECO:0000256" key="4">
    <source>
        <dbReference type="ARBA" id="ARBA00022692"/>
    </source>
</evidence>
<comment type="similarity">
    <text evidence="3 9">Belongs to the RFT1 family.</text>
</comment>
<evidence type="ECO:0000313" key="10">
    <source>
        <dbReference type="Proteomes" id="UP000887540"/>
    </source>
</evidence>
<name>A0A914DJQ4_9BILA</name>
<comment type="function">
    <text evidence="8 9">Intramembrane glycolipid transporter that operates in the biosynthetic pathway of dolichol-linked oligosaccharides, the glycan precursors employed in protein asparagine (N)-glycosylation. The sequential addition of sugars to dolichol pyrophosphate produces dolichol-linked oligosaccharides containing fourteen sugars, including two GlcNAcs, nine mannoses and three glucoses. Once assembled, the oligosaccharide is transferred from the lipid to nascent proteins by oligosaccharyltransferases. The assembly of dolichol-linked oligosaccharides begins on the cytosolic side of the endoplasmic reticulum membrane and finishes in its lumen. RFT1 could mediate the translocation of the cytosolically oriented intermediate DolPP-GlcNAc2Man5, produced by ALG11, into the ER lumen where dolichol-linked oligosaccharides assembly continues. However, the intramembrane lipid transporter activity could not be confirmed in vitro.</text>
</comment>
<dbReference type="AlphaFoldDB" id="A0A914DJQ4"/>
<proteinExistence type="inferred from homology"/>
<dbReference type="PANTHER" id="PTHR13117">
    <property type="entry name" value="ENDOPLASMIC RETICULUM MULTISPAN TRANSMEMBRANE PROTEIN-RELATED"/>
    <property type="match status" value="1"/>
</dbReference>
<dbReference type="InterPro" id="IPR007594">
    <property type="entry name" value="RFT1"/>
</dbReference>
<evidence type="ECO:0000256" key="7">
    <source>
        <dbReference type="ARBA" id="ARBA00023136"/>
    </source>
</evidence>
<evidence type="ECO:0000256" key="2">
    <source>
        <dbReference type="ARBA" id="ARBA00004922"/>
    </source>
</evidence>
<dbReference type="WBParaSite" id="ACRNAN_scaffold2896.g15990.t1">
    <property type="protein sequence ID" value="ACRNAN_scaffold2896.g15990.t1"/>
    <property type="gene ID" value="ACRNAN_scaffold2896.g15990"/>
</dbReference>
<feature type="transmembrane region" description="Helical" evidence="9">
    <location>
        <begin position="96"/>
        <end position="116"/>
    </location>
</feature>
<feature type="transmembrane region" description="Helical" evidence="9">
    <location>
        <begin position="360"/>
        <end position="382"/>
    </location>
</feature>
<keyword evidence="10" id="KW-1185">Reference proteome</keyword>
<evidence type="ECO:0000256" key="9">
    <source>
        <dbReference type="RuleBase" id="RU365067"/>
    </source>
</evidence>
<dbReference type="GO" id="GO:0006488">
    <property type="term" value="P:dolichol-linked oligosaccharide biosynthetic process"/>
    <property type="evidence" value="ECO:0007669"/>
    <property type="project" value="InterPro"/>
</dbReference>
<evidence type="ECO:0000256" key="3">
    <source>
        <dbReference type="ARBA" id="ARBA00010288"/>
    </source>
</evidence>
<protein>
    <recommendedName>
        <fullName evidence="9">Protein RFT1 homolog</fullName>
    </recommendedName>
</protein>
<accession>A0A914DJQ4</accession>
<keyword evidence="4 9" id="KW-0812">Transmembrane</keyword>
<feature type="transmembrane region" description="Helical" evidence="9">
    <location>
        <begin position="394"/>
        <end position="412"/>
    </location>
</feature>
<comment type="subcellular location">
    <subcellularLocation>
        <location evidence="1 9">Endoplasmic reticulum membrane</location>
        <topology evidence="1 9">Multi-pass membrane protein</topology>
    </subcellularLocation>
</comment>
<comment type="pathway">
    <text evidence="2">Protein modification; protein glycosylation.</text>
</comment>
<feature type="transmembrane region" description="Helical" evidence="9">
    <location>
        <begin position="266"/>
        <end position="290"/>
    </location>
</feature>
<keyword evidence="6 9" id="KW-1133">Transmembrane helix</keyword>
<reference evidence="11" key="1">
    <citation type="submission" date="2022-11" db="UniProtKB">
        <authorList>
            <consortium name="WormBaseParasite"/>
        </authorList>
    </citation>
    <scope>IDENTIFICATION</scope>
</reference>
<evidence type="ECO:0000256" key="6">
    <source>
        <dbReference type="ARBA" id="ARBA00022989"/>
    </source>
</evidence>
<dbReference type="GO" id="GO:0034203">
    <property type="term" value="P:glycolipid translocation"/>
    <property type="evidence" value="ECO:0007669"/>
    <property type="project" value="TreeGrafter"/>
</dbReference>
<evidence type="ECO:0000313" key="11">
    <source>
        <dbReference type="WBParaSite" id="ACRNAN_scaffold2896.g15990.t1"/>
    </source>
</evidence>
<feature type="transmembrane region" description="Helical" evidence="9">
    <location>
        <begin position="311"/>
        <end position="340"/>
    </location>
</feature>
<feature type="transmembrane region" description="Helical" evidence="9">
    <location>
        <begin position="36"/>
        <end position="57"/>
    </location>
</feature>
<organism evidence="10 11">
    <name type="scientific">Acrobeloides nanus</name>
    <dbReference type="NCBI Taxonomy" id="290746"/>
    <lineage>
        <taxon>Eukaryota</taxon>
        <taxon>Metazoa</taxon>
        <taxon>Ecdysozoa</taxon>
        <taxon>Nematoda</taxon>
        <taxon>Chromadorea</taxon>
        <taxon>Rhabditida</taxon>
        <taxon>Tylenchina</taxon>
        <taxon>Cephalobomorpha</taxon>
        <taxon>Cephaloboidea</taxon>
        <taxon>Cephalobidae</taxon>
        <taxon>Acrobeloides</taxon>
    </lineage>
</organism>
<evidence type="ECO:0000256" key="5">
    <source>
        <dbReference type="ARBA" id="ARBA00022824"/>
    </source>
</evidence>
<feature type="transmembrane region" description="Helical" evidence="9">
    <location>
        <begin position="227"/>
        <end position="246"/>
    </location>
</feature>
<comment type="caution">
    <text evidence="9">Lacks conserved residue(s) required for the propagation of feature annotation.</text>
</comment>
<feature type="transmembrane region" description="Helical" evidence="9">
    <location>
        <begin position="12"/>
        <end position="30"/>
    </location>
</feature>
<feature type="transmembrane region" description="Helical" evidence="9">
    <location>
        <begin position="69"/>
        <end position="90"/>
    </location>
</feature>
<keyword evidence="7 9" id="KW-0472">Membrane</keyword>
<dbReference type="GO" id="GO:0005789">
    <property type="term" value="C:endoplasmic reticulum membrane"/>
    <property type="evidence" value="ECO:0007669"/>
    <property type="project" value="UniProtKB-SubCell"/>
</dbReference>
<sequence length="426" mass="48320">MKYAWLSPIASAIWSVICSLLWCTLTTAPLEIISSYFSIVMSFTLSAFIEGLSEPFAILCMKLGENAHYAIGQSMLVFLQKFFVLFFILFLRIEPITAFCVAQIAASLSYFFFYVWKMLHISFVGMWPRFSGYERKHLEILRSITIHSVMKQLLTEGAGFVMSFTNLLTLKQQAVYDAVERLGSLVARIILAPLEESASNYFQANLKREGTLPKSELRKTIDTFVSLLRQVFISGLVICVFSIPYSKLAVNIFGGPLLVENRGAPMLMLYAVYLVIIAINGITECFAFSSMNHSQINDHRNFLFKSSIGHLVVNLTLPIFMGPFGFIIAKCIDMVVRIWYSYNHITKWLKDETPSIFSVVPSFNLVIMLIFSFLVTSISLLLFGSTDGYIHTGAHLAVGGTMFLLVAWHLYFSEQLFTKREHERIE</sequence>
<keyword evidence="5" id="KW-0256">Endoplasmic reticulum</keyword>